<accession>A0ACB8VNL0</accession>
<keyword evidence="2" id="KW-1185">Reference proteome</keyword>
<comment type="caution">
    <text evidence="1">The sequence shown here is derived from an EMBL/GenBank/DDBJ whole genome shotgun (WGS) entry which is preliminary data.</text>
</comment>
<proteinExistence type="predicted"/>
<gene>
    <name evidence="1" type="ORF">L3Q82_015644</name>
</gene>
<evidence type="ECO:0000313" key="2">
    <source>
        <dbReference type="Proteomes" id="UP000831701"/>
    </source>
</evidence>
<name>A0ACB8VNL0_9TELE</name>
<dbReference type="Proteomes" id="UP000831701">
    <property type="component" value="Chromosome 19"/>
</dbReference>
<evidence type="ECO:0000313" key="1">
    <source>
        <dbReference type="EMBL" id="KAI3357183.1"/>
    </source>
</evidence>
<organism evidence="1 2">
    <name type="scientific">Scortum barcoo</name>
    <name type="common">barcoo grunter</name>
    <dbReference type="NCBI Taxonomy" id="214431"/>
    <lineage>
        <taxon>Eukaryota</taxon>
        <taxon>Metazoa</taxon>
        <taxon>Chordata</taxon>
        <taxon>Craniata</taxon>
        <taxon>Vertebrata</taxon>
        <taxon>Euteleostomi</taxon>
        <taxon>Actinopterygii</taxon>
        <taxon>Neopterygii</taxon>
        <taxon>Teleostei</taxon>
        <taxon>Neoteleostei</taxon>
        <taxon>Acanthomorphata</taxon>
        <taxon>Eupercaria</taxon>
        <taxon>Centrarchiformes</taxon>
        <taxon>Terapontoidei</taxon>
        <taxon>Terapontidae</taxon>
        <taxon>Scortum</taxon>
    </lineage>
</organism>
<protein>
    <submittedName>
        <fullName evidence="1">Uncharacterized protein</fullName>
    </submittedName>
</protein>
<reference evidence="1" key="1">
    <citation type="submission" date="2022-04" db="EMBL/GenBank/DDBJ databases">
        <title>Jade perch genome.</title>
        <authorList>
            <person name="Chao B."/>
        </authorList>
    </citation>
    <scope>NUCLEOTIDE SEQUENCE</scope>
    <source>
        <strain evidence="1">CB-2022</strain>
    </source>
</reference>
<sequence>MIRDSEVERVSKLQVPGHPRNCDDLTWTLNITQLVKKAHQRLYFLRRLRKFGISQRTFYTAIIKSILTSWITVWYGNSTAADCKHLQRVLRMAEGIVWAPQPCLQDIYHRRVHRRACSIIRDPFPPPAHTLQSSALWQEVQECEEQDLQAEGQFLSTSHKTHQQIHYPCPPHNQSPPHRSTFHTNTDTHTHHFTTNSVNRKGDMTVPCAALVLLTMVSDVMFPQPHILRPACEVVVDPGWEWSIHLHVQ</sequence>
<dbReference type="EMBL" id="CM041549">
    <property type="protein sequence ID" value="KAI3357183.1"/>
    <property type="molecule type" value="Genomic_DNA"/>
</dbReference>